<feature type="transmembrane region" description="Helical" evidence="1">
    <location>
        <begin position="111"/>
        <end position="131"/>
    </location>
</feature>
<evidence type="ECO:0000256" key="1">
    <source>
        <dbReference type="SAM" id="Phobius"/>
    </source>
</evidence>
<feature type="transmembrane region" description="Helical" evidence="1">
    <location>
        <begin position="21"/>
        <end position="42"/>
    </location>
</feature>
<feature type="transmembrane region" description="Helical" evidence="1">
    <location>
        <begin position="54"/>
        <end position="74"/>
    </location>
</feature>
<dbReference type="RefSeq" id="WP_247376419.1">
    <property type="nucleotide sequence ID" value="NZ_JALLGV010000002.1"/>
</dbReference>
<protein>
    <recommendedName>
        <fullName evidence="4">TIGR04206 family protein</fullName>
    </recommendedName>
</protein>
<proteinExistence type="predicted"/>
<accession>A0ABD6C7N4</accession>
<dbReference type="EMBL" id="JBHUDJ010000002">
    <property type="protein sequence ID" value="MFD1586176.1"/>
    <property type="molecule type" value="Genomic_DNA"/>
</dbReference>
<sequence length="132" mass="14070">MATARKSVMQIVGDRAQLRTIPALLSLLFALSSLFQFGGLAAPKFLWLNYTMTPLHATAVSAAAYFVAFMSSETRQWENYAKGEQALIAISGGVILGQQFVPIVSNTISSAGAAGGIFAWMLSLIGWGVAIR</sequence>
<dbReference type="InterPro" id="IPR058336">
    <property type="entry name" value="VP3-like_halobact-type"/>
</dbReference>
<dbReference type="Proteomes" id="UP001597119">
    <property type="component" value="Unassembled WGS sequence"/>
</dbReference>
<evidence type="ECO:0000313" key="3">
    <source>
        <dbReference type="Proteomes" id="UP001597119"/>
    </source>
</evidence>
<dbReference type="AlphaFoldDB" id="A0ABD6C7N4"/>
<reference evidence="2 3" key="1">
    <citation type="journal article" date="2019" name="Int. J. Syst. Evol. Microbiol.">
        <title>The Global Catalogue of Microorganisms (GCM) 10K type strain sequencing project: providing services to taxonomists for standard genome sequencing and annotation.</title>
        <authorList>
            <consortium name="The Broad Institute Genomics Platform"/>
            <consortium name="The Broad Institute Genome Sequencing Center for Infectious Disease"/>
            <person name="Wu L."/>
            <person name="Ma J."/>
        </authorList>
    </citation>
    <scope>NUCLEOTIDE SEQUENCE [LARGE SCALE GENOMIC DNA]</scope>
    <source>
        <strain evidence="2 3">CGMCC 1.12125</strain>
    </source>
</reference>
<keyword evidence="1" id="KW-0472">Membrane</keyword>
<dbReference type="Pfam" id="PF26064">
    <property type="entry name" value="DUF8023"/>
    <property type="match status" value="1"/>
</dbReference>
<keyword evidence="1" id="KW-1133">Transmembrane helix</keyword>
<comment type="caution">
    <text evidence="2">The sequence shown here is derived from an EMBL/GenBank/DDBJ whole genome shotgun (WGS) entry which is preliminary data.</text>
</comment>
<feature type="transmembrane region" description="Helical" evidence="1">
    <location>
        <begin position="86"/>
        <end position="105"/>
    </location>
</feature>
<evidence type="ECO:0008006" key="4">
    <source>
        <dbReference type="Google" id="ProtNLM"/>
    </source>
</evidence>
<keyword evidence="3" id="KW-1185">Reference proteome</keyword>
<name>A0ABD6C7N4_9EURY</name>
<keyword evidence="1" id="KW-0812">Transmembrane</keyword>
<evidence type="ECO:0000313" key="2">
    <source>
        <dbReference type="EMBL" id="MFD1586176.1"/>
    </source>
</evidence>
<gene>
    <name evidence="2" type="ORF">ACFR9U_04220</name>
</gene>
<organism evidence="2 3">
    <name type="scientific">Halorientalis brevis</name>
    <dbReference type="NCBI Taxonomy" id="1126241"/>
    <lineage>
        <taxon>Archaea</taxon>
        <taxon>Methanobacteriati</taxon>
        <taxon>Methanobacteriota</taxon>
        <taxon>Stenosarchaea group</taxon>
        <taxon>Halobacteria</taxon>
        <taxon>Halobacteriales</taxon>
        <taxon>Haloarculaceae</taxon>
        <taxon>Halorientalis</taxon>
    </lineage>
</organism>